<feature type="compositionally biased region" description="Polar residues" evidence="4">
    <location>
        <begin position="906"/>
        <end position="916"/>
    </location>
</feature>
<evidence type="ECO:0000259" key="5">
    <source>
        <dbReference type="PROSITE" id="PS51193"/>
    </source>
</evidence>
<dbReference type="InterPro" id="IPR014001">
    <property type="entry name" value="Helicase_ATP-bd"/>
</dbReference>
<organism evidence="6 7">
    <name type="scientific">Streblomastix strix</name>
    <dbReference type="NCBI Taxonomy" id="222440"/>
    <lineage>
        <taxon>Eukaryota</taxon>
        <taxon>Metamonada</taxon>
        <taxon>Preaxostyla</taxon>
        <taxon>Oxymonadida</taxon>
        <taxon>Streblomastigidae</taxon>
        <taxon>Streblomastix</taxon>
    </lineage>
</organism>
<name>A0A5J4XB08_9EUKA</name>
<feature type="compositionally biased region" description="Acidic residues" evidence="4">
    <location>
        <begin position="438"/>
        <end position="449"/>
    </location>
</feature>
<evidence type="ECO:0000313" key="6">
    <source>
        <dbReference type="EMBL" id="KAA6404102.1"/>
    </source>
</evidence>
<dbReference type="SUPFAM" id="SSF52540">
    <property type="entry name" value="P-loop containing nucleoside triphosphate hydrolases"/>
    <property type="match status" value="1"/>
</dbReference>
<evidence type="ECO:0000256" key="1">
    <source>
        <dbReference type="ARBA" id="ARBA00022741"/>
    </source>
</evidence>
<evidence type="ECO:0000313" key="7">
    <source>
        <dbReference type="Proteomes" id="UP000324800"/>
    </source>
</evidence>
<feature type="region of interest" description="Disordered" evidence="4">
    <location>
        <begin position="333"/>
        <end position="356"/>
    </location>
</feature>
<dbReference type="PANTHER" id="PTHR11472">
    <property type="entry name" value="DNA REPAIR DEAD HELICASE RAD3/XP-D SUBFAMILY MEMBER"/>
    <property type="match status" value="1"/>
</dbReference>
<dbReference type="GO" id="GO:0016818">
    <property type="term" value="F:hydrolase activity, acting on acid anhydrides, in phosphorus-containing anhydrides"/>
    <property type="evidence" value="ECO:0007669"/>
    <property type="project" value="InterPro"/>
</dbReference>
<keyword evidence="2" id="KW-0378">Hydrolase</keyword>
<keyword evidence="1" id="KW-0547">Nucleotide-binding</keyword>
<dbReference type="InterPro" id="IPR045028">
    <property type="entry name" value="DinG/Rad3-like"/>
</dbReference>
<feature type="region of interest" description="Disordered" evidence="4">
    <location>
        <begin position="491"/>
        <end position="513"/>
    </location>
</feature>
<proteinExistence type="predicted"/>
<dbReference type="GO" id="GO:0003677">
    <property type="term" value="F:DNA binding"/>
    <property type="evidence" value="ECO:0007669"/>
    <property type="project" value="InterPro"/>
</dbReference>
<dbReference type="InterPro" id="IPR006554">
    <property type="entry name" value="Helicase-like_DEXD_c2"/>
</dbReference>
<dbReference type="GO" id="GO:0003678">
    <property type="term" value="F:DNA helicase activity"/>
    <property type="evidence" value="ECO:0007669"/>
    <property type="project" value="InterPro"/>
</dbReference>
<dbReference type="PANTHER" id="PTHR11472:SF47">
    <property type="entry name" value="FANCONI ANEMIA GROUP J PROTEIN"/>
    <property type="match status" value="1"/>
</dbReference>
<dbReference type="Pfam" id="PF06733">
    <property type="entry name" value="DEAD_2"/>
    <property type="match status" value="1"/>
</dbReference>
<dbReference type="InterPro" id="IPR002464">
    <property type="entry name" value="DNA/RNA_helicase_DEAH_CS"/>
</dbReference>
<feature type="compositionally biased region" description="Basic and acidic residues" evidence="4">
    <location>
        <begin position="942"/>
        <end position="964"/>
    </location>
</feature>
<dbReference type="InterPro" id="IPR010614">
    <property type="entry name" value="RAD3-like_helicase_DEAD"/>
</dbReference>
<comment type="caution">
    <text evidence="6">The sequence shown here is derived from an EMBL/GenBank/DDBJ whole genome shotgun (WGS) entry which is preliminary data.</text>
</comment>
<dbReference type="GO" id="GO:0005524">
    <property type="term" value="F:ATP binding"/>
    <property type="evidence" value="ECO:0007669"/>
    <property type="project" value="UniProtKB-KW"/>
</dbReference>
<dbReference type="GO" id="GO:1990918">
    <property type="term" value="P:double-strand break repair involved in meiotic recombination"/>
    <property type="evidence" value="ECO:0007669"/>
    <property type="project" value="TreeGrafter"/>
</dbReference>
<feature type="region of interest" description="Disordered" evidence="4">
    <location>
        <begin position="72"/>
        <end position="119"/>
    </location>
</feature>
<gene>
    <name evidence="6" type="ORF">EZS28_000379</name>
</gene>
<dbReference type="SMART" id="SM00487">
    <property type="entry name" value="DEXDc"/>
    <property type="match status" value="1"/>
</dbReference>
<dbReference type="Gene3D" id="3.40.50.300">
    <property type="entry name" value="P-loop containing nucleotide triphosphate hydrolases"/>
    <property type="match status" value="2"/>
</dbReference>
<dbReference type="Proteomes" id="UP000324800">
    <property type="component" value="Unassembled WGS sequence"/>
</dbReference>
<feature type="compositionally biased region" description="Polar residues" evidence="4">
    <location>
        <begin position="333"/>
        <end position="343"/>
    </location>
</feature>
<feature type="region of interest" description="Disordered" evidence="4">
    <location>
        <begin position="893"/>
        <end position="922"/>
    </location>
</feature>
<dbReference type="GO" id="GO:0005634">
    <property type="term" value="C:nucleus"/>
    <property type="evidence" value="ECO:0007669"/>
    <property type="project" value="TreeGrafter"/>
</dbReference>
<evidence type="ECO:0000256" key="4">
    <source>
        <dbReference type="SAM" id="MobiDB-lite"/>
    </source>
</evidence>
<sequence>MTDKEFTQNIQGYEVRFPCKPYSSQKLIMDRLLKSLQTQTNGLLESPTGTGKTLALLCGACAFQEFHKKKTDQPQDIIKQNDQDDNELRPDIEDIIPEKTEEEQNKEINEKKKASKQKTKANKYPKIMYFTRTHSQIKQIVEELKRTSYNPTMSILASRSHLCINQNVRRSANPKNECMKLNRDPNTACPYKKNVQKLFKCGAVSHGLWNTEQFIQFGVALDACPYDAALSLALKADIIFSPYNYVVDPIIRRIMKLNSQLPNSLLIFDEAHNIESTCRESVSFKLQRKDIEITRQELTEAVKLFDVLFHTVEVYREKKLTEAQLKDQNNALKRNNSVHQANQNDKENKQSPETSTVMTHVQEAQNYLELKIPKWAQRFDVDLFIDAGQEGFSLFSQCGITPDTVLILQALQQTIDDFKYGVGEDKSKKETINKHNDEEQEDEDEELNDSNDGINGSDLNGAGNEKAERIQNINIRQLLMKELAIIRSKENDAKKEQENKQKLSLKKPETKKEQKFQRLDQNIINMQFNRWMWGVVRQYQKDQRKEVEKRIQSNQARREDHDYLERQERDLFYNNKDMNNSDDEANLGFNDDYQLYDDDEDEDNEYDGENEQMFNQGIKTNNKGSNLQQKGGLREKMRKLDEVKSMAHEADTQMRFGILRDDSAQLFEKLLILVENFFALDGHFVSKYALMLSFHNQMDLNQMRKAKGEEKQSINQLRDNQYQIQDTVINKQLPVVGASVGRWWKEISFKALSPSVAFHSLTKALSIILTSGTLAPLVSFASELEAQFNQTLEAGHVVDMNKQVWVGTIPRLLTSNANYGQKQQQQQYQQQQGNSIMLQSTYQSTRDQNILDAYGESLLRLVQVVPAGMLVFFCSFSQCFLYLKHWKRTGNSFSGKGQWRGRNRGKQQQGVGQSTSNDKEQDDKNVLIQVIKQFRQSVIENLKEQKPKKKSQDSKKDNKMKIDDNQTVQNDEDEEALQEMDIMRAQLFEDDIVDEEEEVETALFAAKEEEEKKKQKTNSGKGSNLCDVYA</sequence>
<feature type="region of interest" description="Disordered" evidence="4">
    <location>
        <begin position="429"/>
        <end position="465"/>
    </location>
</feature>
<feature type="domain" description="Helicase ATP-binding" evidence="5">
    <location>
        <begin position="11"/>
        <end position="329"/>
    </location>
</feature>
<protein>
    <submittedName>
        <fullName evidence="6">Putative Fanconi anemia group J protein</fullName>
    </submittedName>
</protein>
<dbReference type="InterPro" id="IPR027417">
    <property type="entry name" value="P-loop_NTPase"/>
</dbReference>
<evidence type="ECO:0000256" key="3">
    <source>
        <dbReference type="ARBA" id="ARBA00022840"/>
    </source>
</evidence>
<reference evidence="6 7" key="1">
    <citation type="submission" date="2019-03" db="EMBL/GenBank/DDBJ databases">
        <title>Single cell metagenomics reveals metabolic interactions within the superorganism composed of flagellate Streblomastix strix and complex community of Bacteroidetes bacteria on its surface.</title>
        <authorList>
            <person name="Treitli S.C."/>
            <person name="Kolisko M."/>
            <person name="Husnik F."/>
            <person name="Keeling P."/>
            <person name="Hampl V."/>
        </authorList>
    </citation>
    <scope>NUCLEOTIDE SEQUENCE [LARGE SCALE GENOMIC DNA]</scope>
    <source>
        <strain evidence="6">ST1C</strain>
    </source>
</reference>
<dbReference type="GO" id="GO:0006289">
    <property type="term" value="P:nucleotide-excision repair"/>
    <property type="evidence" value="ECO:0007669"/>
    <property type="project" value="TreeGrafter"/>
</dbReference>
<dbReference type="EMBL" id="SNRW01000029">
    <property type="protein sequence ID" value="KAA6404102.1"/>
    <property type="molecule type" value="Genomic_DNA"/>
</dbReference>
<feature type="region of interest" description="Disordered" evidence="4">
    <location>
        <begin position="998"/>
        <end position="1030"/>
    </location>
</feature>
<feature type="region of interest" description="Disordered" evidence="4">
    <location>
        <begin position="942"/>
        <end position="974"/>
    </location>
</feature>
<keyword evidence="3" id="KW-0067">ATP-binding</keyword>
<feature type="region of interest" description="Disordered" evidence="4">
    <location>
        <begin position="570"/>
        <end position="606"/>
    </location>
</feature>
<feature type="compositionally biased region" description="Basic and acidic residues" evidence="4">
    <location>
        <begin position="79"/>
        <end position="112"/>
    </location>
</feature>
<dbReference type="OrthoDB" id="19182at2759"/>
<feature type="compositionally biased region" description="Acidic residues" evidence="4">
    <location>
        <begin position="594"/>
        <end position="606"/>
    </location>
</feature>
<dbReference type="PROSITE" id="PS00690">
    <property type="entry name" value="DEAH_ATP_HELICASE"/>
    <property type="match status" value="1"/>
</dbReference>
<evidence type="ECO:0000256" key="2">
    <source>
        <dbReference type="ARBA" id="ARBA00022801"/>
    </source>
</evidence>
<dbReference type="PROSITE" id="PS51193">
    <property type="entry name" value="HELICASE_ATP_BIND_2"/>
    <property type="match status" value="1"/>
</dbReference>
<dbReference type="SMART" id="SM00488">
    <property type="entry name" value="DEXDc2"/>
    <property type="match status" value="1"/>
</dbReference>
<accession>A0A5J4XB08</accession>
<dbReference type="InterPro" id="IPR014013">
    <property type="entry name" value="Helic_SF1/SF2_ATP-bd_DinG/Rad3"/>
</dbReference>
<dbReference type="AlphaFoldDB" id="A0A5J4XB08"/>